<dbReference type="GO" id="GO:0006508">
    <property type="term" value="P:proteolysis"/>
    <property type="evidence" value="ECO:0007669"/>
    <property type="project" value="InterPro"/>
</dbReference>
<dbReference type="InterPro" id="IPR029058">
    <property type="entry name" value="AB_hydrolase_fold"/>
</dbReference>
<comment type="caution">
    <text evidence="2">The sequence shown here is derived from an EMBL/GenBank/DDBJ whole genome shotgun (WGS) entry which is preliminary data.</text>
</comment>
<dbReference type="PANTHER" id="PTHR43056:SF5">
    <property type="entry name" value="PEPTIDASE S9 PROLYL OLIGOPEPTIDASE CATALYTIC DOMAIN-CONTAINING PROTEIN"/>
    <property type="match status" value="1"/>
</dbReference>
<keyword evidence="3" id="KW-1185">Reference proteome</keyword>
<dbReference type="EMBL" id="SACQ01000003">
    <property type="protein sequence ID" value="RVU31162.1"/>
    <property type="molecule type" value="Genomic_DNA"/>
</dbReference>
<protein>
    <submittedName>
        <fullName evidence="2">S9 family peptidase</fullName>
    </submittedName>
</protein>
<organism evidence="2 3">
    <name type="scientific">Neptunomonas marina</name>
    <dbReference type="NCBI Taxonomy" id="1815562"/>
    <lineage>
        <taxon>Bacteria</taxon>
        <taxon>Pseudomonadati</taxon>
        <taxon>Pseudomonadota</taxon>
        <taxon>Gammaproteobacteria</taxon>
        <taxon>Oceanospirillales</taxon>
        <taxon>Oceanospirillaceae</taxon>
        <taxon>Neptunomonas</taxon>
    </lineage>
</organism>
<accession>A0A437Q9B3</accession>
<dbReference type="InterPro" id="IPR001375">
    <property type="entry name" value="Peptidase_S9_cat"/>
</dbReference>
<dbReference type="SUPFAM" id="SSF53474">
    <property type="entry name" value="alpha/beta-Hydrolases"/>
    <property type="match status" value="1"/>
</dbReference>
<dbReference type="InterPro" id="IPR050585">
    <property type="entry name" value="Xaa-Pro_dipeptidyl-ppase/CocE"/>
</dbReference>
<dbReference type="SUPFAM" id="SSF82171">
    <property type="entry name" value="DPP6 N-terminal domain-like"/>
    <property type="match status" value="1"/>
</dbReference>
<gene>
    <name evidence="2" type="ORF">EOE65_09205</name>
</gene>
<sequence length="639" mass="71569">MHLISSCIATSVTHAFSRKGREMQAGFWPSDLTAEQAVAASTEYGQTALDSAGRAYWVEFRPHEHGRNCICREGAHKGTIETLTPEGYSVRSRVYEYGGTSWSLLDDDRLVFVNAADQQLYLQQFSTGTIRAVTHSKSARYLEPIWDVRCQRIVVVEEHHASAGVDNRLVSISLDGEREILHEQHDFYAYPTLSPCCGQLAFIAWDHPHQPWTATYAYRAKVLPTGDLSALARIGDQLPEALSQPQFDAAGQLYLMTDREGWWNLYRWETDGLTPILIDHCDMIMAPWQAGLRHYGFSGEGSLCSVKLHHQGSELCIDGQALSTAFNHFRSLAVQGNRLICVAGSTERLTAVIAIDLTHAKVTVLRGNEQSLARDDCALPQPFEFGADQHRCYGYLYQPANQQFSVVEQRPLVIFLHGGPTAATYPVFNLKIQFWTQRGFAVLDLNYRGSANYGRNYRAALQHQWGELEVADIRQAVVELVDHAKIDPQGIFIRGNSSGGYSALNAMRKLNCFAGGASLYGVTDPLLLNAATHKFESHYLSWLIGDPVHDAHRYQERAPVHAADQIQCPVIFFQGEQDAVVLASQTRAMVASLKAQGKRVEAHYFEDEAHGFRQAKNAAWVLEQELAFYRRSLHNQVDI</sequence>
<dbReference type="GO" id="GO:0008236">
    <property type="term" value="F:serine-type peptidase activity"/>
    <property type="evidence" value="ECO:0007669"/>
    <property type="project" value="InterPro"/>
</dbReference>
<dbReference type="Pfam" id="PF00326">
    <property type="entry name" value="Peptidase_S9"/>
    <property type="match status" value="1"/>
</dbReference>
<dbReference type="PANTHER" id="PTHR43056">
    <property type="entry name" value="PEPTIDASE S9 PROLYL OLIGOPEPTIDASE"/>
    <property type="match status" value="1"/>
</dbReference>
<reference evidence="2 3" key="1">
    <citation type="submission" date="2019-01" db="EMBL/GenBank/DDBJ databases">
        <authorList>
            <person name="Chen W.-M."/>
        </authorList>
    </citation>
    <scope>NUCLEOTIDE SEQUENCE [LARGE SCALE GENOMIC DNA]</scope>
    <source>
        <strain evidence="2 3">HPM-16</strain>
    </source>
</reference>
<evidence type="ECO:0000313" key="3">
    <source>
        <dbReference type="Proteomes" id="UP000282818"/>
    </source>
</evidence>
<evidence type="ECO:0000313" key="2">
    <source>
        <dbReference type="EMBL" id="RVU31162.1"/>
    </source>
</evidence>
<feature type="domain" description="Peptidase S9 prolyl oligopeptidase catalytic" evidence="1">
    <location>
        <begin position="428"/>
        <end position="634"/>
    </location>
</feature>
<dbReference type="AlphaFoldDB" id="A0A437Q9B3"/>
<dbReference type="Gene3D" id="3.40.50.1820">
    <property type="entry name" value="alpha/beta hydrolase"/>
    <property type="match status" value="1"/>
</dbReference>
<evidence type="ECO:0000259" key="1">
    <source>
        <dbReference type="Pfam" id="PF00326"/>
    </source>
</evidence>
<dbReference type="Proteomes" id="UP000282818">
    <property type="component" value="Unassembled WGS sequence"/>
</dbReference>
<proteinExistence type="predicted"/>
<name>A0A437Q9B3_9GAMM</name>